<dbReference type="Pfam" id="PF00158">
    <property type="entry name" value="Sigma54_activat"/>
    <property type="match status" value="1"/>
</dbReference>
<dbReference type="Gene3D" id="3.40.50.2300">
    <property type="match status" value="1"/>
</dbReference>
<dbReference type="EMBL" id="CZRL01000063">
    <property type="protein sequence ID" value="CUS51389.1"/>
    <property type="molecule type" value="Genomic_DNA"/>
</dbReference>
<evidence type="ECO:0000313" key="9">
    <source>
        <dbReference type="EMBL" id="CUS51389.1"/>
    </source>
</evidence>
<dbReference type="InterPro" id="IPR002078">
    <property type="entry name" value="Sigma_54_int"/>
</dbReference>
<sequence length="460" mass="51906">MNNQTVLVVDDEPDIRSIVSEILEDEGYRVDSAGDGSEAREKFNSFSPDLVLLDIWMPDTDGITLLTEWCAQSSNRPPVIMISGHGTVETAVDALRLGAYDFLEKPLSTAKLLVTVERALESRQLSAENTLLRRQLEPIAELVGHSPNIQELKQQIDRIAPGESWVLVRGEPGSGKGVVVRALHRASRRKEQAFVEVNLASIPGENIAIELFGYEAADSIQVGRFDQAHGGTLVLDEIGDLDLEIQAKLLSTLEERRFYRIGGKTRVEFDVRIFSTSNQDIESKIRQGTFREDLFYRLNAVPIDVPALRNHREDIPDLISYYTNQILESENLSFHRFSTAAVNYLRNRPWPGNIRELRNFIHRLLITSSTEEIDADETRETMGSAATPVSADTVAQVVPDFDQPLREAREQFERDYFNYHLLKTNGNMTALAQRCSMERTHLYRKLKGLGINPKSAKNRA</sequence>
<reference evidence="9" key="1">
    <citation type="submission" date="2015-10" db="EMBL/GenBank/DDBJ databases">
        <authorList>
            <person name="Gilbert D.G."/>
        </authorList>
    </citation>
    <scope>NUCLEOTIDE SEQUENCE</scope>
</reference>
<gene>
    <name evidence="9" type="ORF">MGWOODY_XGa1036</name>
</gene>
<dbReference type="PROSITE" id="PS50110">
    <property type="entry name" value="RESPONSE_REGULATORY"/>
    <property type="match status" value="1"/>
</dbReference>
<keyword evidence="3" id="KW-0067">ATP-binding</keyword>
<dbReference type="Gene3D" id="1.10.8.60">
    <property type="match status" value="1"/>
</dbReference>
<evidence type="ECO:0000256" key="4">
    <source>
        <dbReference type="ARBA" id="ARBA00023015"/>
    </source>
</evidence>
<dbReference type="AlphaFoldDB" id="A0A160TRU2"/>
<dbReference type="FunFam" id="3.40.50.2300:FF:000018">
    <property type="entry name" value="DNA-binding transcriptional regulator NtrC"/>
    <property type="match status" value="1"/>
</dbReference>
<evidence type="ECO:0000256" key="5">
    <source>
        <dbReference type="ARBA" id="ARBA00023125"/>
    </source>
</evidence>
<evidence type="ECO:0000256" key="1">
    <source>
        <dbReference type="ARBA" id="ARBA00022553"/>
    </source>
</evidence>
<dbReference type="InterPro" id="IPR027417">
    <property type="entry name" value="P-loop_NTPase"/>
</dbReference>
<dbReference type="Pfam" id="PF25601">
    <property type="entry name" value="AAA_lid_14"/>
    <property type="match status" value="1"/>
</dbReference>
<dbReference type="InterPro" id="IPR025944">
    <property type="entry name" value="Sigma_54_int_dom_CS"/>
</dbReference>
<proteinExistence type="predicted"/>
<dbReference type="Gene3D" id="1.10.10.60">
    <property type="entry name" value="Homeodomain-like"/>
    <property type="match status" value="1"/>
</dbReference>
<dbReference type="PANTHER" id="PTHR32071:SF17">
    <property type="entry name" value="TRANSCRIPTIONAL REGULATOR (NTRC FAMILY)"/>
    <property type="match status" value="1"/>
</dbReference>
<dbReference type="CDD" id="cd00009">
    <property type="entry name" value="AAA"/>
    <property type="match status" value="1"/>
</dbReference>
<evidence type="ECO:0000259" key="8">
    <source>
        <dbReference type="PROSITE" id="PS50110"/>
    </source>
</evidence>
<feature type="domain" description="Response regulatory" evidence="8">
    <location>
        <begin position="5"/>
        <end position="120"/>
    </location>
</feature>
<dbReference type="GO" id="GO:0003677">
    <property type="term" value="F:DNA binding"/>
    <property type="evidence" value="ECO:0007669"/>
    <property type="project" value="UniProtKB-KW"/>
</dbReference>
<evidence type="ECO:0000256" key="2">
    <source>
        <dbReference type="ARBA" id="ARBA00022741"/>
    </source>
</evidence>
<dbReference type="InterPro" id="IPR009057">
    <property type="entry name" value="Homeodomain-like_sf"/>
</dbReference>
<dbReference type="FunFam" id="3.40.50.300:FF:000006">
    <property type="entry name" value="DNA-binding transcriptional regulator NtrC"/>
    <property type="match status" value="1"/>
</dbReference>
<dbReference type="InterPro" id="IPR025943">
    <property type="entry name" value="Sigma_54_int_dom_ATP-bd_2"/>
</dbReference>
<dbReference type="SUPFAM" id="SSF52172">
    <property type="entry name" value="CheY-like"/>
    <property type="match status" value="1"/>
</dbReference>
<evidence type="ECO:0000256" key="6">
    <source>
        <dbReference type="ARBA" id="ARBA00023163"/>
    </source>
</evidence>
<dbReference type="Pfam" id="PF00072">
    <property type="entry name" value="Response_reg"/>
    <property type="match status" value="1"/>
</dbReference>
<organism evidence="9">
    <name type="scientific">hydrothermal vent metagenome</name>
    <dbReference type="NCBI Taxonomy" id="652676"/>
    <lineage>
        <taxon>unclassified sequences</taxon>
        <taxon>metagenomes</taxon>
        <taxon>ecological metagenomes</taxon>
    </lineage>
</organism>
<evidence type="ECO:0000259" key="7">
    <source>
        <dbReference type="PROSITE" id="PS50045"/>
    </source>
</evidence>
<dbReference type="GO" id="GO:0006355">
    <property type="term" value="P:regulation of DNA-templated transcription"/>
    <property type="evidence" value="ECO:0007669"/>
    <property type="project" value="InterPro"/>
</dbReference>
<dbReference type="InterPro" id="IPR001789">
    <property type="entry name" value="Sig_transdc_resp-reg_receiver"/>
</dbReference>
<dbReference type="InterPro" id="IPR003593">
    <property type="entry name" value="AAA+_ATPase"/>
</dbReference>
<dbReference type="PROSITE" id="PS50045">
    <property type="entry name" value="SIGMA54_INTERACT_4"/>
    <property type="match status" value="1"/>
</dbReference>
<evidence type="ECO:0000256" key="3">
    <source>
        <dbReference type="ARBA" id="ARBA00022840"/>
    </source>
</evidence>
<keyword evidence="5" id="KW-0238">DNA-binding</keyword>
<dbReference type="PANTHER" id="PTHR32071">
    <property type="entry name" value="TRANSCRIPTIONAL REGULATORY PROTEIN"/>
    <property type="match status" value="1"/>
</dbReference>
<dbReference type="GO" id="GO:0005524">
    <property type="term" value="F:ATP binding"/>
    <property type="evidence" value="ECO:0007669"/>
    <property type="project" value="UniProtKB-KW"/>
</dbReference>
<feature type="domain" description="Sigma-54 factor interaction" evidence="7">
    <location>
        <begin position="142"/>
        <end position="366"/>
    </location>
</feature>
<dbReference type="SUPFAM" id="SSF46689">
    <property type="entry name" value="Homeodomain-like"/>
    <property type="match status" value="1"/>
</dbReference>
<dbReference type="GO" id="GO:0000160">
    <property type="term" value="P:phosphorelay signal transduction system"/>
    <property type="evidence" value="ECO:0007669"/>
    <property type="project" value="InterPro"/>
</dbReference>
<name>A0A160TRU2_9ZZZZ</name>
<protein>
    <submittedName>
        <fullName evidence="9">Two component, sigma54 specific, transcriptional regulator, Fis family</fullName>
    </submittedName>
</protein>
<dbReference type="InterPro" id="IPR058031">
    <property type="entry name" value="AAA_lid_NorR"/>
</dbReference>
<dbReference type="PROSITE" id="PS00688">
    <property type="entry name" value="SIGMA54_INTERACT_3"/>
    <property type="match status" value="1"/>
</dbReference>
<keyword evidence="4" id="KW-0805">Transcription regulation</keyword>
<dbReference type="PROSITE" id="PS00676">
    <property type="entry name" value="SIGMA54_INTERACT_2"/>
    <property type="match status" value="1"/>
</dbReference>
<accession>A0A160TRU2</accession>
<dbReference type="SMART" id="SM00448">
    <property type="entry name" value="REC"/>
    <property type="match status" value="1"/>
</dbReference>
<dbReference type="SUPFAM" id="SSF52540">
    <property type="entry name" value="P-loop containing nucleoside triphosphate hydrolases"/>
    <property type="match status" value="1"/>
</dbReference>
<dbReference type="Gene3D" id="3.40.50.300">
    <property type="entry name" value="P-loop containing nucleotide triphosphate hydrolases"/>
    <property type="match status" value="1"/>
</dbReference>
<dbReference type="SMART" id="SM00382">
    <property type="entry name" value="AAA"/>
    <property type="match status" value="1"/>
</dbReference>
<keyword evidence="2" id="KW-0547">Nucleotide-binding</keyword>
<dbReference type="InterPro" id="IPR011006">
    <property type="entry name" value="CheY-like_superfamily"/>
</dbReference>
<keyword evidence="1" id="KW-0597">Phosphoprotein</keyword>
<keyword evidence="6" id="KW-0804">Transcription</keyword>
<dbReference type="CDD" id="cd17550">
    <property type="entry name" value="REC_NtrX-like"/>
    <property type="match status" value="1"/>
</dbReference>